<reference evidence="1 2" key="1">
    <citation type="submission" date="2024-01" db="EMBL/GenBank/DDBJ databases">
        <title>Genome assemblies of Stephania.</title>
        <authorList>
            <person name="Yang L."/>
        </authorList>
    </citation>
    <scope>NUCLEOTIDE SEQUENCE [LARGE SCALE GENOMIC DNA]</scope>
    <source>
        <strain evidence="1">QJT</strain>
        <tissue evidence="1">Leaf</tissue>
    </source>
</reference>
<dbReference type="SUPFAM" id="SSF74788">
    <property type="entry name" value="Cullin repeat-like"/>
    <property type="match status" value="1"/>
</dbReference>
<evidence type="ECO:0000313" key="1">
    <source>
        <dbReference type="EMBL" id="KAK9152547.1"/>
    </source>
</evidence>
<dbReference type="InterPro" id="IPR016159">
    <property type="entry name" value="Cullin_repeat-like_dom_sf"/>
</dbReference>
<evidence type="ECO:0000313" key="2">
    <source>
        <dbReference type="Proteomes" id="UP001417504"/>
    </source>
</evidence>
<dbReference type="EMBL" id="JBBNAE010000001">
    <property type="protein sequence ID" value="KAK9152547.1"/>
    <property type="molecule type" value="Genomic_DNA"/>
</dbReference>
<organism evidence="1 2">
    <name type="scientific">Stephania japonica</name>
    <dbReference type="NCBI Taxonomy" id="461633"/>
    <lineage>
        <taxon>Eukaryota</taxon>
        <taxon>Viridiplantae</taxon>
        <taxon>Streptophyta</taxon>
        <taxon>Embryophyta</taxon>
        <taxon>Tracheophyta</taxon>
        <taxon>Spermatophyta</taxon>
        <taxon>Magnoliopsida</taxon>
        <taxon>Ranunculales</taxon>
        <taxon>Menispermaceae</taxon>
        <taxon>Menispermoideae</taxon>
        <taxon>Cissampelideae</taxon>
        <taxon>Stephania</taxon>
    </lineage>
</organism>
<dbReference type="AlphaFoldDB" id="A0AAP0KHA6"/>
<comment type="caution">
    <text evidence="1">The sequence shown here is derived from an EMBL/GenBank/DDBJ whole genome shotgun (WGS) entry which is preliminary data.</text>
</comment>
<protein>
    <submittedName>
        <fullName evidence="1">Uncharacterized protein</fullName>
    </submittedName>
</protein>
<accession>A0AAP0KHA6</accession>
<dbReference type="Gene3D" id="6.10.280.240">
    <property type="match status" value="1"/>
</dbReference>
<sequence length="64" mass="7593">MENSGLVNMLVDDKYEDLGRMYILFRRVPDGFSLIRDLRKGLKGYSEEDVEVVLDKVMMLFRYL</sequence>
<proteinExistence type="predicted"/>
<keyword evidence="2" id="KW-1185">Reference proteome</keyword>
<name>A0AAP0KHA6_9MAGN</name>
<gene>
    <name evidence="1" type="ORF">Sjap_000027</name>
</gene>
<dbReference type="Proteomes" id="UP001417504">
    <property type="component" value="Unassembled WGS sequence"/>
</dbReference>